<organism evidence="2 3">
    <name type="scientific">Ralstonia pickettii</name>
    <name type="common">Burkholderia pickettii</name>
    <dbReference type="NCBI Taxonomy" id="329"/>
    <lineage>
        <taxon>Bacteria</taxon>
        <taxon>Pseudomonadati</taxon>
        <taxon>Pseudomonadota</taxon>
        <taxon>Betaproteobacteria</taxon>
        <taxon>Burkholderiales</taxon>
        <taxon>Burkholderiaceae</taxon>
        <taxon>Ralstonia</taxon>
    </lineage>
</organism>
<reference evidence="2 3" key="1">
    <citation type="submission" date="2019-11" db="EMBL/GenBank/DDBJ databases">
        <title>Phenotypic characterization of an OXA-22 and OXA-60 co-producing Ralstonia pickettii clinical strain.</title>
        <authorList>
            <person name="He F."/>
        </authorList>
    </citation>
    <scope>NUCLEOTIDE SEQUENCE [LARGE SCALE GENOMIC DNA]</scope>
    <source>
        <strain evidence="2 3">PSLESD1</strain>
    </source>
</reference>
<dbReference type="EMBL" id="WJYN01000002">
    <property type="protein sequence ID" value="MRS98221.1"/>
    <property type="molecule type" value="Genomic_DNA"/>
</dbReference>
<evidence type="ECO:0000313" key="3">
    <source>
        <dbReference type="Proteomes" id="UP000441032"/>
    </source>
</evidence>
<dbReference type="Gene3D" id="3.40.190.100">
    <property type="entry name" value="Glycine betaine-binding periplasmic protein, domain 2"/>
    <property type="match status" value="1"/>
</dbReference>
<dbReference type="GO" id="GO:0043190">
    <property type="term" value="C:ATP-binding cassette (ABC) transporter complex"/>
    <property type="evidence" value="ECO:0007669"/>
    <property type="project" value="InterPro"/>
</dbReference>
<feature type="domain" description="ABC-type glycine betaine transport system substrate-binding" evidence="1">
    <location>
        <begin position="9"/>
        <end position="257"/>
    </location>
</feature>
<protein>
    <submittedName>
        <fullName evidence="2">Glycine/betaine ABC transporter substrate-binding protein</fullName>
    </submittedName>
</protein>
<dbReference type="Pfam" id="PF04069">
    <property type="entry name" value="OpuAC"/>
    <property type="match status" value="1"/>
</dbReference>
<dbReference type="AlphaFoldDB" id="A0A7X2HKQ5"/>
<dbReference type="InterPro" id="IPR007210">
    <property type="entry name" value="ABC_Gly_betaine_transp_sub-bd"/>
</dbReference>
<proteinExistence type="predicted"/>
<dbReference type="GO" id="GO:0022857">
    <property type="term" value="F:transmembrane transporter activity"/>
    <property type="evidence" value="ECO:0007669"/>
    <property type="project" value="InterPro"/>
</dbReference>
<gene>
    <name evidence="2" type="ORF">GJQ57_06070</name>
</gene>
<sequence length="265" mass="29363">MTTSRPPAIRLVTIDLSFHHAAAGIVRAVLEQYGVNVTEVRRPHEAAFQLFREGEADLLCAAWLPGSHGVYLDAMVDPFERVCVLYTPFALWGVPEYVPADQVLSVADLARPEVAARMVKRIQGIGPGAGISRFSREIIDAYGLAAHGYHFENGSLDDCVSAFEQAVREQCWAVVPLWQPQYLHWTHRIRPLAEPRGLLRGMDEATLLLHASARERLPVAAVQALRALSPGNAEMTRLDFEIVREGRSALEAGRRYLVRSAHPVA</sequence>
<dbReference type="RefSeq" id="WP_367875558.1">
    <property type="nucleotide sequence ID" value="NZ_WJYN01000002.1"/>
</dbReference>
<dbReference type="SUPFAM" id="SSF53850">
    <property type="entry name" value="Periplasmic binding protein-like II"/>
    <property type="match status" value="1"/>
</dbReference>
<dbReference type="Gene3D" id="3.10.105.10">
    <property type="entry name" value="Dipeptide-binding Protein, Domain 3"/>
    <property type="match status" value="1"/>
</dbReference>
<evidence type="ECO:0000313" key="2">
    <source>
        <dbReference type="EMBL" id="MRS98221.1"/>
    </source>
</evidence>
<accession>A0A7X2HKQ5</accession>
<comment type="caution">
    <text evidence="2">The sequence shown here is derived from an EMBL/GenBank/DDBJ whole genome shotgun (WGS) entry which is preliminary data.</text>
</comment>
<name>A0A7X2HKQ5_RALPI</name>
<evidence type="ECO:0000259" key="1">
    <source>
        <dbReference type="Pfam" id="PF04069"/>
    </source>
</evidence>
<dbReference type="Proteomes" id="UP000441032">
    <property type="component" value="Unassembled WGS sequence"/>
</dbReference>